<organism evidence="1 2">
    <name type="scientific">Plectus sambesii</name>
    <dbReference type="NCBI Taxonomy" id="2011161"/>
    <lineage>
        <taxon>Eukaryota</taxon>
        <taxon>Metazoa</taxon>
        <taxon>Ecdysozoa</taxon>
        <taxon>Nematoda</taxon>
        <taxon>Chromadorea</taxon>
        <taxon>Plectida</taxon>
        <taxon>Plectina</taxon>
        <taxon>Plectoidea</taxon>
        <taxon>Plectidae</taxon>
        <taxon>Plectus</taxon>
    </lineage>
</organism>
<dbReference type="WBParaSite" id="PSAMB.scaffold2605size22296.g18429.t1">
    <property type="protein sequence ID" value="PSAMB.scaffold2605size22296.g18429.t1"/>
    <property type="gene ID" value="PSAMB.scaffold2605size22296.g18429"/>
</dbReference>
<protein>
    <submittedName>
        <fullName evidence="2">Uncharacterized protein</fullName>
    </submittedName>
</protein>
<proteinExistence type="predicted"/>
<sequence>MEPIRSVQYCQMKDGVVPPPSVGLFAKELTVLCLTSSIGLEELTHSFLKAGLQLVASKQAAQLLKELDIDAKRSSGMCEDLIGVIQYV</sequence>
<dbReference type="Proteomes" id="UP000887566">
    <property type="component" value="Unplaced"/>
</dbReference>
<name>A0A914VWB5_9BILA</name>
<accession>A0A914VWB5</accession>
<evidence type="ECO:0000313" key="2">
    <source>
        <dbReference type="WBParaSite" id="PSAMB.scaffold2605size22296.g18429.t1"/>
    </source>
</evidence>
<reference evidence="2" key="1">
    <citation type="submission" date="2022-11" db="UniProtKB">
        <authorList>
            <consortium name="WormBaseParasite"/>
        </authorList>
    </citation>
    <scope>IDENTIFICATION</scope>
</reference>
<dbReference type="AlphaFoldDB" id="A0A914VWB5"/>
<evidence type="ECO:0000313" key="1">
    <source>
        <dbReference type="Proteomes" id="UP000887566"/>
    </source>
</evidence>
<keyword evidence="1" id="KW-1185">Reference proteome</keyword>